<evidence type="ECO:0000313" key="4">
    <source>
        <dbReference type="Proteomes" id="UP000596742"/>
    </source>
</evidence>
<feature type="compositionally biased region" description="Basic and acidic residues" evidence="1">
    <location>
        <begin position="42"/>
        <end position="53"/>
    </location>
</feature>
<gene>
    <name evidence="3" type="ORF">MGAL_10B023709</name>
</gene>
<dbReference type="InterPro" id="IPR043128">
    <property type="entry name" value="Rev_trsase/Diguanyl_cyclase"/>
</dbReference>
<organism evidence="3 4">
    <name type="scientific">Mytilus galloprovincialis</name>
    <name type="common">Mediterranean mussel</name>
    <dbReference type="NCBI Taxonomy" id="29158"/>
    <lineage>
        <taxon>Eukaryota</taxon>
        <taxon>Metazoa</taxon>
        <taxon>Spiralia</taxon>
        <taxon>Lophotrochozoa</taxon>
        <taxon>Mollusca</taxon>
        <taxon>Bivalvia</taxon>
        <taxon>Autobranchia</taxon>
        <taxon>Pteriomorphia</taxon>
        <taxon>Mytilida</taxon>
        <taxon>Mytiloidea</taxon>
        <taxon>Mytilidae</taxon>
        <taxon>Mytilinae</taxon>
        <taxon>Mytilus</taxon>
    </lineage>
</organism>
<evidence type="ECO:0000259" key="2">
    <source>
        <dbReference type="Pfam" id="PF00078"/>
    </source>
</evidence>
<protein>
    <recommendedName>
        <fullName evidence="2">Reverse transcriptase domain-containing protein</fullName>
    </recommendedName>
</protein>
<dbReference type="Gene3D" id="3.10.10.10">
    <property type="entry name" value="HIV Type 1 Reverse Transcriptase, subunit A, domain 1"/>
    <property type="match status" value="1"/>
</dbReference>
<dbReference type="Pfam" id="PF00078">
    <property type="entry name" value="RVT_1"/>
    <property type="match status" value="1"/>
</dbReference>
<evidence type="ECO:0000313" key="3">
    <source>
        <dbReference type="EMBL" id="VDI42758.1"/>
    </source>
</evidence>
<comment type="caution">
    <text evidence="3">The sequence shown here is derived from an EMBL/GenBank/DDBJ whole genome shotgun (WGS) entry which is preliminary data.</text>
</comment>
<name>A0A8B6F0H3_MYTGA</name>
<accession>A0A8B6F0H3</accession>
<dbReference type="Gene3D" id="3.30.70.270">
    <property type="match status" value="1"/>
</dbReference>
<dbReference type="EMBL" id="UYJE01006068">
    <property type="protein sequence ID" value="VDI42758.1"/>
    <property type="molecule type" value="Genomic_DNA"/>
</dbReference>
<proteinExistence type="predicted"/>
<dbReference type="AlphaFoldDB" id="A0A8B6F0H3"/>
<dbReference type="Proteomes" id="UP000596742">
    <property type="component" value="Unassembled WGS sequence"/>
</dbReference>
<evidence type="ECO:0000256" key="1">
    <source>
        <dbReference type="SAM" id="MobiDB-lite"/>
    </source>
</evidence>
<dbReference type="PANTHER" id="PTHR47331">
    <property type="entry name" value="PHD-TYPE DOMAIN-CONTAINING PROTEIN"/>
    <property type="match status" value="1"/>
</dbReference>
<dbReference type="InterPro" id="IPR000477">
    <property type="entry name" value="RT_dom"/>
</dbReference>
<dbReference type="PANTHER" id="PTHR47331:SF1">
    <property type="entry name" value="GAG-LIKE PROTEIN"/>
    <property type="match status" value="1"/>
</dbReference>
<feature type="region of interest" description="Disordered" evidence="1">
    <location>
        <begin position="42"/>
        <end position="61"/>
    </location>
</feature>
<dbReference type="CDD" id="cd01644">
    <property type="entry name" value="RT_pepA17"/>
    <property type="match status" value="1"/>
</dbReference>
<sequence length="615" mass="70776">MFQLLRKSQSCRLQIRYKTCKNCNKRHHTSICSKNETHLYTKSKDSSTSKPDTDAAVASMHSSTSSVRSQVLLKTAIAPITYDKTHFNTANILFDEGAQRSFITQEMADLLNLRPHRKEAITISGFGESNKKRCLRYTVTLSTTKKIEVFIEKVETPDETTNRVHYIPHHPVKKDSSTTPIRIVYDCSCRQDSESPSLNDCLSSTPPQLNKLTDILTRFRYGKYALTTDIEKAFLQIGLDEEDRDSTRFFWLRDPSNPKSELETYRFKVILFGATCSPFILNATLLKHLSTVKSATAEILKRDLYVDNVLTSVNTEEAALNFFEESRELMTNAGFNLRTWKSNSNQLSNEATKANVLDKDSETKILGMRWDAKSDILTFAKLNEDRIDIDNSQATKRENSNPADLQTRGISSTQFKESTLWMQGPSWISDENSWPTWTPQVKQETLLLTTTDDSEKIKPCVLNGISKIIDLSRFSSLKKLLRVTCYVFKFVNICKSKRPYNLRKYARHGKDITKDEIDRATRTWITDIQNEKFSSEKMQLANPSHDKNLPYRRCHSMRRAHTQFTVRRLREVSSVTSEEKSIYGLNYIERAPADVAFWCWTDNYANPPIILDTFH</sequence>
<feature type="domain" description="Reverse transcriptase" evidence="2">
    <location>
        <begin position="213"/>
        <end position="368"/>
    </location>
</feature>
<dbReference type="SUPFAM" id="SSF56672">
    <property type="entry name" value="DNA/RNA polymerases"/>
    <property type="match status" value="1"/>
</dbReference>
<reference evidence="3" key="1">
    <citation type="submission" date="2018-11" db="EMBL/GenBank/DDBJ databases">
        <authorList>
            <person name="Alioto T."/>
            <person name="Alioto T."/>
        </authorList>
    </citation>
    <scope>NUCLEOTIDE SEQUENCE</scope>
</reference>
<keyword evidence="4" id="KW-1185">Reference proteome</keyword>
<dbReference type="InterPro" id="IPR043502">
    <property type="entry name" value="DNA/RNA_pol_sf"/>
</dbReference>